<reference evidence="1 2" key="1">
    <citation type="journal article" date="2017" name="Curr. Biol.">
        <title>Genome architecture and evolution of a unichromosomal asexual nematode.</title>
        <authorList>
            <person name="Fradin H."/>
            <person name="Zegar C."/>
            <person name="Gutwein M."/>
            <person name="Lucas J."/>
            <person name="Kovtun M."/>
            <person name="Corcoran D."/>
            <person name="Baugh L.R."/>
            <person name="Kiontke K."/>
            <person name="Gunsalus K."/>
            <person name="Fitch D.H."/>
            <person name="Piano F."/>
        </authorList>
    </citation>
    <scope>NUCLEOTIDE SEQUENCE [LARGE SCALE GENOMIC DNA]</scope>
    <source>
        <strain evidence="1">PF1309</strain>
    </source>
</reference>
<evidence type="ECO:0000313" key="1">
    <source>
        <dbReference type="EMBL" id="PAV76757.1"/>
    </source>
</evidence>
<dbReference type="AlphaFoldDB" id="A0A2A2KSG8"/>
<protein>
    <submittedName>
        <fullName evidence="1">Uncharacterized protein</fullName>
    </submittedName>
</protein>
<name>A0A2A2KSG8_9BILA</name>
<organism evidence="1 2">
    <name type="scientific">Diploscapter pachys</name>
    <dbReference type="NCBI Taxonomy" id="2018661"/>
    <lineage>
        <taxon>Eukaryota</taxon>
        <taxon>Metazoa</taxon>
        <taxon>Ecdysozoa</taxon>
        <taxon>Nematoda</taxon>
        <taxon>Chromadorea</taxon>
        <taxon>Rhabditida</taxon>
        <taxon>Rhabditina</taxon>
        <taxon>Rhabditomorpha</taxon>
        <taxon>Rhabditoidea</taxon>
        <taxon>Rhabditidae</taxon>
        <taxon>Diploscapter</taxon>
    </lineage>
</organism>
<dbReference type="Proteomes" id="UP000218231">
    <property type="component" value="Unassembled WGS sequence"/>
</dbReference>
<dbReference type="EMBL" id="LIAE01007817">
    <property type="protein sequence ID" value="PAV76757.1"/>
    <property type="molecule type" value="Genomic_DNA"/>
</dbReference>
<accession>A0A2A2KSG8</accession>
<evidence type="ECO:0000313" key="2">
    <source>
        <dbReference type="Proteomes" id="UP000218231"/>
    </source>
</evidence>
<proteinExistence type="predicted"/>
<comment type="caution">
    <text evidence="1">The sequence shown here is derived from an EMBL/GenBank/DDBJ whole genome shotgun (WGS) entry which is preliminary data.</text>
</comment>
<sequence>MFVKEIDEDKPSGFDKNFSCTIDLGGCRRMCQNSDRRRRINNIGTSDIFDIINHVNVNHVSVDHVNVDYVNVDHVNIDYVNVNVNVNHDWDTGLPSSVR</sequence>
<keyword evidence="2" id="KW-1185">Reference proteome</keyword>
<gene>
    <name evidence="1" type="ORF">WR25_03944</name>
</gene>